<dbReference type="Proteomes" id="UP000030746">
    <property type="component" value="Unassembled WGS sequence"/>
</dbReference>
<feature type="non-terminal residue" evidence="7">
    <location>
        <position position="426"/>
    </location>
</feature>
<accession>V4A383</accession>
<evidence type="ECO:0000259" key="6">
    <source>
        <dbReference type="Pfam" id="PF01094"/>
    </source>
</evidence>
<dbReference type="EMBL" id="KB201262">
    <property type="protein sequence ID" value="ESO98323.1"/>
    <property type="molecule type" value="Genomic_DNA"/>
</dbReference>
<dbReference type="CTD" id="20237964"/>
<dbReference type="AlphaFoldDB" id="V4A383"/>
<dbReference type="GeneID" id="20237964"/>
<keyword evidence="2" id="KW-0812">Transmembrane</keyword>
<feature type="signal peptide" evidence="5">
    <location>
        <begin position="1"/>
        <end position="23"/>
    </location>
</feature>
<dbReference type="Gene3D" id="3.40.50.2300">
    <property type="match status" value="2"/>
</dbReference>
<keyword evidence="4" id="KW-0472">Membrane</keyword>
<evidence type="ECO:0000256" key="1">
    <source>
        <dbReference type="ARBA" id="ARBA00004370"/>
    </source>
</evidence>
<evidence type="ECO:0000313" key="8">
    <source>
        <dbReference type="Proteomes" id="UP000030746"/>
    </source>
</evidence>
<keyword evidence="3" id="KW-1133">Transmembrane helix</keyword>
<dbReference type="InterPro" id="IPR028082">
    <property type="entry name" value="Peripla_BP_I"/>
</dbReference>
<gene>
    <name evidence="7" type="ORF">LOTGIDRAFT_159123</name>
</gene>
<dbReference type="Pfam" id="PF01094">
    <property type="entry name" value="ANF_receptor"/>
    <property type="match status" value="1"/>
</dbReference>
<dbReference type="OrthoDB" id="6097586at2759"/>
<evidence type="ECO:0000313" key="7">
    <source>
        <dbReference type="EMBL" id="ESO98323.1"/>
    </source>
</evidence>
<keyword evidence="5" id="KW-0732">Signal</keyword>
<keyword evidence="8" id="KW-1185">Reference proteome</keyword>
<dbReference type="HOGENOM" id="CLU_644935_0_0_1"/>
<dbReference type="InterPro" id="IPR001828">
    <property type="entry name" value="ANF_lig-bd_rcpt"/>
</dbReference>
<dbReference type="RefSeq" id="XP_009051022.1">
    <property type="nucleotide sequence ID" value="XM_009052774.1"/>
</dbReference>
<feature type="domain" description="Receptor ligand binding region" evidence="6">
    <location>
        <begin position="60"/>
        <end position="359"/>
    </location>
</feature>
<dbReference type="SUPFAM" id="SSF53822">
    <property type="entry name" value="Periplasmic binding protein-like I"/>
    <property type="match status" value="1"/>
</dbReference>
<reference evidence="7 8" key="1">
    <citation type="journal article" date="2013" name="Nature">
        <title>Insights into bilaterian evolution from three spiralian genomes.</title>
        <authorList>
            <person name="Simakov O."/>
            <person name="Marletaz F."/>
            <person name="Cho S.J."/>
            <person name="Edsinger-Gonzales E."/>
            <person name="Havlak P."/>
            <person name="Hellsten U."/>
            <person name="Kuo D.H."/>
            <person name="Larsson T."/>
            <person name="Lv J."/>
            <person name="Arendt D."/>
            <person name="Savage R."/>
            <person name="Osoegawa K."/>
            <person name="de Jong P."/>
            <person name="Grimwood J."/>
            <person name="Chapman J.A."/>
            <person name="Shapiro H."/>
            <person name="Aerts A."/>
            <person name="Otillar R.P."/>
            <person name="Terry A.Y."/>
            <person name="Boore J.L."/>
            <person name="Grigoriev I.V."/>
            <person name="Lindberg D.R."/>
            <person name="Seaver E.C."/>
            <person name="Weisblat D.A."/>
            <person name="Putnam N.H."/>
            <person name="Rokhsar D.S."/>
        </authorList>
    </citation>
    <scope>NUCLEOTIDE SEQUENCE [LARGE SCALE GENOMIC DNA]</scope>
</reference>
<dbReference type="GO" id="GO:0016020">
    <property type="term" value="C:membrane"/>
    <property type="evidence" value="ECO:0007669"/>
    <property type="project" value="UniProtKB-SubCell"/>
</dbReference>
<comment type="subcellular location">
    <subcellularLocation>
        <location evidence="1">Membrane</location>
    </subcellularLocation>
</comment>
<sequence length="426" mass="48234">MNLYVMLMTVLIAYLNCLLHVRSQTHRIVVVIDNTILEYNKNIEKILSNSDSLVDQGVNLAQTEFKIIIADKNDSLVTLDNVCAEMKKGAVALIDMSIPSSAVLLRSYASSLGIAYISVVDKSYFRYGSGDSTIHYQIEPTAVEILQIVADIVNFDDLNNVAIVYDETFDIQNTPRRILTNVPAQHLYVRMSSDPTETKRQVEMLKRIEIKNIFIIGNSRKAPDFLEVANVISDEFDVNWFFLTKDSKLTCLKCDMEVRVTMITASPQNSVKKQYDNFMQDILNGGIFGRDSFKIDEALVYDLMRMIKRGITNVTDIQPIVYNECLNTTTNETYLQQSQQLVTALKNIGLEGVYGPLVEENDITRYKFTLLINQLTFKSGNNINNREVGNWTEAGEDGRRLVLKPGITSLTKSNKKKLYRVVTVAN</sequence>
<organism evidence="7 8">
    <name type="scientific">Lottia gigantea</name>
    <name type="common">Giant owl limpet</name>
    <dbReference type="NCBI Taxonomy" id="225164"/>
    <lineage>
        <taxon>Eukaryota</taxon>
        <taxon>Metazoa</taxon>
        <taxon>Spiralia</taxon>
        <taxon>Lophotrochozoa</taxon>
        <taxon>Mollusca</taxon>
        <taxon>Gastropoda</taxon>
        <taxon>Patellogastropoda</taxon>
        <taxon>Lottioidea</taxon>
        <taxon>Lottiidae</taxon>
        <taxon>Lottia</taxon>
    </lineage>
</organism>
<feature type="chain" id="PRO_5004718295" description="Receptor ligand binding region domain-containing protein" evidence="5">
    <location>
        <begin position="24"/>
        <end position="426"/>
    </location>
</feature>
<evidence type="ECO:0000256" key="5">
    <source>
        <dbReference type="SAM" id="SignalP"/>
    </source>
</evidence>
<evidence type="ECO:0000256" key="3">
    <source>
        <dbReference type="ARBA" id="ARBA00022989"/>
    </source>
</evidence>
<proteinExistence type="predicted"/>
<evidence type="ECO:0000256" key="4">
    <source>
        <dbReference type="ARBA" id="ARBA00023136"/>
    </source>
</evidence>
<name>V4A383_LOTGI</name>
<protein>
    <recommendedName>
        <fullName evidence="6">Receptor ligand binding region domain-containing protein</fullName>
    </recommendedName>
</protein>
<evidence type="ECO:0000256" key="2">
    <source>
        <dbReference type="ARBA" id="ARBA00022692"/>
    </source>
</evidence>
<dbReference type="KEGG" id="lgi:LOTGIDRAFT_159123"/>